<dbReference type="OrthoDB" id="10375467at2759"/>
<proteinExistence type="predicted"/>
<name>A0A1E3HCS4_9TREE</name>
<accession>A0A1E3HCS4</accession>
<dbReference type="Proteomes" id="UP000094065">
    <property type="component" value="Unassembled WGS sequence"/>
</dbReference>
<organism evidence="2 3">
    <name type="scientific">Cryptococcus amylolentus CBS 6039</name>
    <dbReference type="NCBI Taxonomy" id="1295533"/>
    <lineage>
        <taxon>Eukaryota</taxon>
        <taxon>Fungi</taxon>
        <taxon>Dikarya</taxon>
        <taxon>Basidiomycota</taxon>
        <taxon>Agaricomycotina</taxon>
        <taxon>Tremellomycetes</taxon>
        <taxon>Tremellales</taxon>
        <taxon>Cryptococcaceae</taxon>
        <taxon>Cryptococcus</taxon>
    </lineage>
</organism>
<dbReference type="RefSeq" id="XP_018989478.1">
    <property type="nucleotide sequence ID" value="XM_019142907.1"/>
</dbReference>
<comment type="caution">
    <text evidence="2">The sequence shown here is derived from an EMBL/GenBank/DDBJ whole genome shotgun (WGS) entry which is preliminary data.</text>
</comment>
<keyword evidence="3" id="KW-1185">Reference proteome</keyword>
<evidence type="ECO:0000313" key="3">
    <source>
        <dbReference type="Proteomes" id="UP000094065"/>
    </source>
</evidence>
<sequence length="77" mass="8492">MSSQAFILPRASPSLSPSERQRPNHKTTTQLALGRLDPAYTLVRVIGALEALEKRWEGDRKGVVGGRTVGEFRDLMA</sequence>
<feature type="region of interest" description="Disordered" evidence="1">
    <location>
        <begin position="1"/>
        <end position="29"/>
    </location>
</feature>
<evidence type="ECO:0000256" key="1">
    <source>
        <dbReference type="SAM" id="MobiDB-lite"/>
    </source>
</evidence>
<evidence type="ECO:0000313" key="2">
    <source>
        <dbReference type="EMBL" id="ODN73566.1"/>
    </source>
</evidence>
<gene>
    <name evidence="2" type="ORF">L202_08066</name>
</gene>
<protein>
    <submittedName>
        <fullName evidence="2">Uncharacterized protein</fullName>
    </submittedName>
</protein>
<dbReference type="EMBL" id="AWGJ01000013">
    <property type="protein sequence ID" value="ODN73566.1"/>
    <property type="molecule type" value="Genomic_DNA"/>
</dbReference>
<reference evidence="2 3" key="1">
    <citation type="submission" date="2016-06" db="EMBL/GenBank/DDBJ databases">
        <title>Evolution of pathogenesis and genome organization in the Tremellales.</title>
        <authorList>
            <person name="Cuomo C."/>
            <person name="Litvintseva A."/>
            <person name="Heitman J."/>
            <person name="Chen Y."/>
            <person name="Sun S."/>
            <person name="Springer D."/>
            <person name="Dromer F."/>
            <person name="Young S."/>
            <person name="Zeng Q."/>
            <person name="Chapman S."/>
            <person name="Gujja S."/>
            <person name="Saif S."/>
            <person name="Birren B."/>
        </authorList>
    </citation>
    <scope>NUCLEOTIDE SEQUENCE [LARGE SCALE GENOMIC DNA]</scope>
    <source>
        <strain evidence="2 3">CBS 6039</strain>
    </source>
</reference>
<dbReference type="AlphaFoldDB" id="A0A1E3HCS4"/>
<dbReference type="GeneID" id="30159375"/>